<feature type="region of interest" description="Disordered" evidence="1">
    <location>
        <begin position="1"/>
        <end position="243"/>
    </location>
</feature>
<feature type="compositionally biased region" description="Pro residues" evidence="1">
    <location>
        <begin position="78"/>
        <end position="89"/>
    </location>
</feature>
<evidence type="ECO:0000313" key="2">
    <source>
        <dbReference type="EMBL" id="OAL30130.1"/>
    </source>
</evidence>
<dbReference type="OrthoDB" id="2354757at2759"/>
<accession>A0A178CJH6</accession>
<sequence length="243" mass="25335">MSGEDLGYPGSPGRQAQSPVELPTSGSHVGGYRGQPHRQRVNSGGSDLYYEDVDPRFASDPETVPPQNPQPGERNRRPPPLLTPGPPGHYRPDSYNGIPPTNSYEELPGARSPAESETSNFTSVSQRGVNPNWRPNNGGEFSALGPMRRREQQTRQDMLLAGNPDFELPGAVGPQRLPTRGGNGGPGMRGGIMRGPARVPPASAIGGGGDGPYPTPTGPPLPGGPMGPPGPGPGTGMGGMREI</sequence>
<keyword evidence="3" id="KW-1185">Reference proteome</keyword>
<proteinExistence type="predicted"/>
<reference evidence="2 3" key="1">
    <citation type="submission" date="2016-03" db="EMBL/GenBank/DDBJ databases">
        <title>The draft genome sequence of Fonsecaea nubica causative agent of cutaneous subcutaneous infection in human host.</title>
        <authorList>
            <person name="Costa F."/>
            <person name="Sybren D.H."/>
            <person name="Raittz R.T."/>
            <person name="Weiss V.A."/>
            <person name="Leao A.C."/>
            <person name="Gomes R."/>
            <person name="De Souza E.M."/>
            <person name="Pedrosa F.O."/>
            <person name="Steffens M.B."/>
            <person name="Bombassaro A."/>
            <person name="Tadra-Sfeir M.Z."/>
            <person name="Moreno L.F."/>
            <person name="Najafzadeh M.J."/>
            <person name="Felipe M.S."/>
            <person name="Teixeira M."/>
            <person name="Sun J."/>
            <person name="Xi L."/>
            <person name="Castro M.A."/>
            <person name="Vicente V.A."/>
        </authorList>
    </citation>
    <scope>NUCLEOTIDE SEQUENCE [LARGE SCALE GENOMIC DNA]</scope>
    <source>
        <strain evidence="2 3">CBS 269.64</strain>
    </source>
</reference>
<feature type="compositionally biased region" description="Gly residues" evidence="1">
    <location>
        <begin position="233"/>
        <end position="243"/>
    </location>
</feature>
<feature type="compositionally biased region" description="Polar residues" evidence="1">
    <location>
        <begin position="115"/>
        <end position="135"/>
    </location>
</feature>
<organism evidence="2 3">
    <name type="scientific">Fonsecaea nubica</name>
    <dbReference type="NCBI Taxonomy" id="856822"/>
    <lineage>
        <taxon>Eukaryota</taxon>
        <taxon>Fungi</taxon>
        <taxon>Dikarya</taxon>
        <taxon>Ascomycota</taxon>
        <taxon>Pezizomycotina</taxon>
        <taxon>Eurotiomycetes</taxon>
        <taxon>Chaetothyriomycetidae</taxon>
        <taxon>Chaetothyriales</taxon>
        <taxon>Herpotrichiellaceae</taxon>
        <taxon>Fonsecaea</taxon>
    </lineage>
</organism>
<dbReference type="RefSeq" id="XP_022496864.1">
    <property type="nucleotide sequence ID" value="XM_022647206.1"/>
</dbReference>
<dbReference type="GeneID" id="34592334"/>
<dbReference type="AlphaFoldDB" id="A0A178CJH6"/>
<dbReference type="Proteomes" id="UP000185904">
    <property type="component" value="Unassembled WGS sequence"/>
</dbReference>
<feature type="compositionally biased region" description="Gly residues" evidence="1">
    <location>
        <begin position="181"/>
        <end position="193"/>
    </location>
</feature>
<evidence type="ECO:0000256" key="1">
    <source>
        <dbReference type="SAM" id="MobiDB-lite"/>
    </source>
</evidence>
<gene>
    <name evidence="2" type="ORF">AYO20_08933</name>
</gene>
<evidence type="ECO:0000313" key="3">
    <source>
        <dbReference type="Proteomes" id="UP000185904"/>
    </source>
</evidence>
<feature type="compositionally biased region" description="Pro residues" evidence="1">
    <location>
        <begin position="213"/>
        <end position="232"/>
    </location>
</feature>
<dbReference type="EMBL" id="LVCJ01000076">
    <property type="protein sequence ID" value="OAL30130.1"/>
    <property type="molecule type" value="Genomic_DNA"/>
</dbReference>
<name>A0A178CJH6_9EURO</name>
<comment type="caution">
    <text evidence="2">The sequence shown here is derived from an EMBL/GenBank/DDBJ whole genome shotgun (WGS) entry which is preliminary data.</text>
</comment>
<protein>
    <submittedName>
        <fullName evidence="2">Uncharacterized protein</fullName>
    </submittedName>
</protein>